<evidence type="ECO:0000313" key="5">
    <source>
        <dbReference type="Proteomes" id="UP000095280"/>
    </source>
</evidence>
<sequence length="239" mass="27273">MSKILLFSEFLLSLEPIIVLHISMDVSAKTAISKLAESLHKQTNFTKKECEHLLHMYRELAGADDVKLDRSKFKDILHCSFGMTDAMMIDHVFRAFDTDFDSSISQEEWLKGMSTFLRGTLDEKTQFAFRAYDLNSNGMISREEIFQLLKATLIKQPVEEDPDEGVRDLVEIVFKKFDTQKKGVIDYAQFKAMVAEEPLLLQALGPCLPDEKSADAFLCTFEELHLPTTISYIKTGSQR</sequence>
<dbReference type="InterPro" id="IPR002048">
    <property type="entry name" value="EF_hand_dom"/>
</dbReference>
<reference evidence="6" key="1">
    <citation type="submission" date="2016-11" db="UniProtKB">
        <authorList>
            <consortium name="WormBaseParasite"/>
        </authorList>
    </citation>
    <scope>IDENTIFICATION</scope>
</reference>
<evidence type="ECO:0000256" key="1">
    <source>
        <dbReference type="ARBA" id="ARBA00022723"/>
    </source>
</evidence>
<dbReference type="PANTHER" id="PTHR23055:SF60">
    <property type="entry name" value="CALAXIN"/>
    <property type="match status" value="1"/>
</dbReference>
<dbReference type="PRINTS" id="PR00450">
    <property type="entry name" value="RECOVERIN"/>
</dbReference>
<feature type="domain" description="EF-hand" evidence="4">
    <location>
        <begin position="165"/>
        <end position="200"/>
    </location>
</feature>
<dbReference type="SUPFAM" id="SSF47473">
    <property type="entry name" value="EF-hand"/>
    <property type="match status" value="1"/>
</dbReference>
<dbReference type="PROSITE" id="PS00018">
    <property type="entry name" value="EF_HAND_1"/>
    <property type="match status" value="1"/>
</dbReference>
<accession>A0A1I8HAK2</accession>
<dbReference type="InterPro" id="IPR011992">
    <property type="entry name" value="EF-hand-dom_pair"/>
</dbReference>
<protein>
    <submittedName>
        <fullName evidence="6">EF-hand domain-containing protein</fullName>
    </submittedName>
</protein>
<evidence type="ECO:0000259" key="4">
    <source>
        <dbReference type="PROSITE" id="PS50222"/>
    </source>
</evidence>
<evidence type="ECO:0000256" key="2">
    <source>
        <dbReference type="ARBA" id="ARBA00022737"/>
    </source>
</evidence>
<keyword evidence="5" id="KW-1185">Reference proteome</keyword>
<keyword evidence="1" id="KW-0479">Metal-binding</keyword>
<dbReference type="Pfam" id="PF13202">
    <property type="entry name" value="EF-hand_5"/>
    <property type="match status" value="1"/>
</dbReference>
<dbReference type="InterPro" id="IPR018247">
    <property type="entry name" value="EF_Hand_1_Ca_BS"/>
</dbReference>
<organism evidence="5 6">
    <name type="scientific">Macrostomum lignano</name>
    <dbReference type="NCBI Taxonomy" id="282301"/>
    <lineage>
        <taxon>Eukaryota</taxon>
        <taxon>Metazoa</taxon>
        <taxon>Spiralia</taxon>
        <taxon>Lophotrochozoa</taxon>
        <taxon>Platyhelminthes</taxon>
        <taxon>Rhabditophora</taxon>
        <taxon>Macrostomorpha</taxon>
        <taxon>Macrostomida</taxon>
        <taxon>Macrostomidae</taxon>
        <taxon>Macrostomum</taxon>
    </lineage>
</organism>
<dbReference type="AlphaFoldDB" id="A0A1I8HAK2"/>
<evidence type="ECO:0000256" key="3">
    <source>
        <dbReference type="ARBA" id="ARBA00022837"/>
    </source>
</evidence>
<keyword evidence="3" id="KW-0106">Calcium</keyword>
<dbReference type="SMART" id="SM00054">
    <property type="entry name" value="EFh"/>
    <property type="match status" value="3"/>
</dbReference>
<keyword evidence="2" id="KW-0677">Repeat</keyword>
<dbReference type="InterPro" id="IPR028846">
    <property type="entry name" value="Recoverin"/>
</dbReference>
<dbReference type="PROSITE" id="PS50222">
    <property type="entry name" value="EF_HAND_2"/>
    <property type="match status" value="3"/>
</dbReference>
<proteinExistence type="predicted"/>
<dbReference type="Proteomes" id="UP000095280">
    <property type="component" value="Unplaced"/>
</dbReference>
<name>A0A1I8HAK2_9PLAT</name>
<feature type="domain" description="EF-hand" evidence="4">
    <location>
        <begin position="84"/>
        <end position="119"/>
    </location>
</feature>
<dbReference type="WBParaSite" id="maker-uti_cns_0005187-snap-gene-0.5-mRNA-1">
    <property type="protein sequence ID" value="maker-uti_cns_0005187-snap-gene-0.5-mRNA-1"/>
    <property type="gene ID" value="maker-uti_cns_0005187-snap-gene-0.5"/>
</dbReference>
<dbReference type="GO" id="GO:0005509">
    <property type="term" value="F:calcium ion binding"/>
    <property type="evidence" value="ECO:0007669"/>
    <property type="project" value="InterPro"/>
</dbReference>
<dbReference type="CDD" id="cd00051">
    <property type="entry name" value="EFh"/>
    <property type="match status" value="2"/>
</dbReference>
<evidence type="ECO:0000313" key="6">
    <source>
        <dbReference type="WBParaSite" id="maker-uti_cns_0005187-snap-gene-0.5-mRNA-1"/>
    </source>
</evidence>
<feature type="domain" description="EF-hand" evidence="4">
    <location>
        <begin position="120"/>
        <end position="155"/>
    </location>
</feature>
<dbReference type="Gene3D" id="1.10.238.10">
    <property type="entry name" value="EF-hand"/>
    <property type="match status" value="1"/>
</dbReference>
<dbReference type="PANTHER" id="PTHR23055">
    <property type="entry name" value="CALCIUM BINDING PROTEINS"/>
    <property type="match status" value="1"/>
</dbReference>
<dbReference type="Pfam" id="PF13499">
    <property type="entry name" value="EF-hand_7"/>
    <property type="match status" value="1"/>
</dbReference>